<dbReference type="InterPro" id="IPR029063">
    <property type="entry name" value="SAM-dependent_MTases_sf"/>
</dbReference>
<evidence type="ECO:0000313" key="1">
    <source>
        <dbReference type="EMBL" id="CAE7194710.1"/>
    </source>
</evidence>
<dbReference type="PANTHER" id="PTHR18895">
    <property type="entry name" value="HEMK METHYLTRANSFERASE"/>
    <property type="match status" value="1"/>
</dbReference>
<dbReference type="GO" id="GO:0003676">
    <property type="term" value="F:nucleic acid binding"/>
    <property type="evidence" value="ECO:0007669"/>
    <property type="project" value="InterPro"/>
</dbReference>
<dbReference type="GO" id="GO:0032259">
    <property type="term" value="P:methylation"/>
    <property type="evidence" value="ECO:0007669"/>
    <property type="project" value="UniProtKB-KW"/>
</dbReference>
<dbReference type="SUPFAM" id="SSF53335">
    <property type="entry name" value="S-adenosyl-L-methionine-dependent methyltransferases"/>
    <property type="match status" value="1"/>
</dbReference>
<keyword evidence="1" id="KW-0808">Transferase</keyword>
<name>A0A6S6WHH5_9PLEO</name>
<dbReference type="AlphaFoldDB" id="A0A6S6WHH5"/>
<protein>
    <submittedName>
        <fullName evidence="1">S-adenosylmethionine-dependent methyltransferase</fullName>
    </submittedName>
</protein>
<dbReference type="GO" id="GO:0008168">
    <property type="term" value="F:methyltransferase activity"/>
    <property type="evidence" value="ECO:0007669"/>
    <property type="project" value="UniProtKB-KW"/>
</dbReference>
<dbReference type="InterPro" id="IPR002052">
    <property type="entry name" value="DNA_methylase_N6_adenine_CS"/>
</dbReference>
<dbReference type="Gene3D" id="3.40.50.150">
    <property type="entry name" value="Vaccinia Virus protein VP39"/>
    <property type="match status" value="1"/>
</dbReference>
<dbReference type="EMBL" id="HG992983">
    <property type="protein sequence ID" value="CAE7194710.1"/>
    <property type="molecule type" value="Genomic_DNA"/>
</dbReference>
<dbReference type="PROSITE" id="PS00092">
    <property type="entry name" value="N6_MTASE"/>
    <property type="match status" value="1"/>
</dbReference>
<sequence length="441" mass="49259">MPRIPTSLLRKAHAIDSFLPALLAPCRDLDAARNELRWLREHVEHVAKARRARGKTVARGPLLRRLVKERASGKPLQYLLGSEYFGDLEIRCKPGVLIPRADTAASVTHLVGLLQNVPNLPPELRVLDLCTGTGCIPLLFKHQLSSARNDISLRLLGVDISLKAIRLASHNLQRLQKDGQLSVQGNFDFLRANVMTNPFVEQTEGIPSVKAALNYAAMPSFWDILISNPPYISPSEFWKTTTRSVRGFEPKLALVPPPKQQQQSDVERGDMFYPRLLELAREVEAKIVLLEIADMQQALRVAQRAQKLHIFDGVEIWREQPDITGHVATTEDGFTVVGQGNARSVLCWRGLGTSWLGKSAASTPAEDAVRLFQSSWGAFQSNDYQPETVPSGSSDDLRSLEPQFDLEASSGYRKTPFDRRVARAAELLQMMNRNANGRYKK</sequence>
<dbReference type="GO" id="GO:0005739">
    <property type="term" value="C:mitochondrion"/>
    <property type="evidence" value="ECO:0007669"/>
    <property type="project" value="TreeGrafter"/>
</dbReference>
<evidence type="ECO:0000313" key="2">
    <source>
        <dbReference type="Proteomes" id="UP000472372"/>
    </source>
</evidence>
<keyword evidence="1" id="KW-0489">Methyltransferase</keyword>
<gene>
    <name evidence="1" type="ORF">PTTW11_07999</name>
</gene>
<organism evidence="1 2">
    <name type="scientific">Pyrenophora teres f. teres</name>
    <dbReference type="NCBI Taxonomy" id="97479"/>
    <lineage>
        <taxon>Eukaryota</taxon>
        <taxon>Fungi</taxon>
        <taxon>Dikarya</taxon>
        <taxon>Ascomycota</taxon>
        <taxon>Pezizomycotina</taxon>
        <taxon>Dothideomycetes</taxon>
        <taxon>Pleosporomycetidae</taxon>
        <taxon>Pleosporales</taxon>
        <taxon>Pleosporineae</taxon>
        <taxon>Pleosporaceae</taxon>
        <taxon>Pyrenophora</taxon>
    </lineage>
</organism>
<dbReference type="PANTHER" id="PTHR18895:SF74">
    <property type="entry name" value="MTRF1L RELEASE FACTOR GLUTAMINE METHYLTRANSFERASE"/>
    <property type="match status" value="1"/>
</dbReference>
<proteinExistence type="predicted"/>
<dbReference type="CDD" id="cd02440">
    <property type="entry name" value="AdoMet_MTases"/>
    <property type="match status" value="1"/>
</dbReference>
<dbReference type="InterPro" id="IPR050320">
    <property type="entry name" value="N5-glutamine_MTase"/>
</dbReference>
<reference evidence="1" key="1">
    <citation type="submission" date="2021-02" db="EMBL/GenBank/DDBJ databases">
        <authorList>
            <person name="Syme A R."/>
            <person name="Syme A R."/>
            <person name="Moolhuijzen P."/>
        </authorList>
    </citation>
    <scope>NUCLEOTIDE SEQUENCE</scope>
    <source>
        <strain evidence="1">W1-1</strain>
    </source>
</reference>
<accession>A0A6S6WHH5</accession>
<dbReference type="Proteomes" id="UP000472372">
    <property type="component" value="Chromosome 7"/>
</dbReference>